<keyword evidence="2" id="KW-1185">Reference proteome</keyword>
<proteinExistence type="predicted"/>
<gene>
    <name evidence="1" type="ORF">K7X08_037184</name>
</gene>
<reference evidence="2" key="1">
    <citation type="journal article" date="2023" name="Proc. Natl. Acad. Sci. U.S.A.">
        <title>Genomic and structural basis for evolution of tropane alkaloid biosynthesis.</title>
        <authorList>
            <person name="Wanga Y.-J."/>
            <person name="Taina T."/>
            <person name="Yua J.-Y."/>
            <person name="Lia J."/>
            <person name="Xua B."/>
            <person name="Chenc J."/>
            <person name="D'Auriad J.C."/>
            <person name="Huanga J.-P."/>
            <person name="Huanga S.-X."/>
        </authorList>
    </citation>
    <scope>NUCLEOTIDE SEQUENCE [LARGE SCALE GENOMIC DNA]</scope>
    <source>
        <strain evidence="2">cv. KIB-2019</strain>
    </source>
</reference>
<protein>
    <submittedName>
        <fullName evidence="1">Uncharacterized protein</fullName>
    </submittedName>
</protein>
<name>A0A9Q1MVX8_9SOLA</name>
<dbReference type="Proteomes" id="UP001152561">
    <property type="component" value="Unassembled WGS sequence"/>
</dbReference>
<accession>A0A9Q1MVX8</accession>
<comment type="caution">
    <text evidence="1">The sequence shown here is derived from an EMBL/GenBank/DDBJ whole genome shotgun (WGS) entry which is preliminary data.</text>
</comment>
<evidence type="ECO:0000313" key="1">
    <source>
        <dbReference type="EMBL" id="KAJ8568969.1"/>
    </source>
</evidence>
<evidence type="ECO:0000313" key="2">
    <source>
        <dbReference type="Proteomes" id="UP001152561"/>
    </source>
</evidence>
<organism evidence="1 2">
    <name type="scientific">Anisodus acutangulus</name>
    <dbReference type="NCBI Taxonomy" id="402998"/>
    <lineage>
        <taxon>Eukaryota</taxon>
        <taxon>Viridiplantae</taxon>
        <taxon>Streptophyta</taxon>
        <taxon>Embryophyta</taxon>
        <taxon>Tracheophyta</taxon>
        <taxon>Spermatophyta</taxon>
        <taxon>Magnoliopsida</taxon>
        <taxon>eudicotyledons</taxon>
        <taxon>Gunneridae</taxon>
        <taxon>Pentapetalae</taxon>
        <taxon>asterids</taxon>
        <taxon>lamiids</taxon>
        <taxon>Solanales</taxon>
        <taxon>Solanaceae</taxon>
        <taxon>Solanoideae</taxon>
        <taxon>Hyoscyameae</taxon>
        <taxon>Anisodus</taxon>
    </lineage>
</organism>
<sequence>MTRFLKFLLRQDLKGGMAKRGKGINCPPLSHLHATITHCPKCLRYVVEESSSLSTLGCLHTSWAKA</sequence>
<dbReference type="EMBL" id="JAJAGQ010000003">
    <property type="protein sequence ID" value="KAJ8568969.1"/>
    <property type="molecule type" value="Genomic_DNA"/>
</dbReference>
<dbReference type="AlphaFoldDB" id="A0A9Q1MVX8"/>